<evidence type="ECO:0000313" key="3">
    <source>
        <dbReference type="Proteomes" id="UP001175261"/>
    </source>
</evidence>
<feature type="compositionally biased region" description="Basic and acidic residues" evidence="1">
    <location>
        <begin position="557"/>
        <end position="567"/>
    </location>
</feature>
<feature type="compositionally biased region" description="Low complexity" evidence="1">
    <location>
        <begin position="511"/>
        <end position="534"/>
    </location>
</feature>
<dbReference type="EMBL" id="JAPDFR010000005">
    <property type="protein sequence ID" value="KAK0386348.1"/>
    <property type="molecule type" value="Genomic_DNA"/>
</dbReference>
<feature type="region of interest" description="Disordered" evidence="1">
    <location>
        <begin position="264"/>
        <end position="612"/>
    </location>
</feature>
<comment type="caution">
    <text evidence="2">The sequence shown here is derived from an EMBL/GenBank/DDBJ whole genome shotgun (WGS) entry which is preliminary data.</text>
</comment>
<feature type="compositionally biased region" description="Basic and acidic residues" evidence="1">
    <location>
        <begin position="472"/>
        <end position="484"/>
    </location>
</feature>
<name>A0AA39GFF1_SARSR</name>
<feature type="compositionally biased region" description="Low complexity" evidence="1">
    <location>
        <begin position="75"/>
        <end position="89"/>
    </location>
</feature>
<gene>
    <name evidence="2" type="ORF">NLU13_6185</name>
</gene>
<accession>A0AA39GFF1</accession>
<feature type="compositionally biased region" description="Basic and acidic residues" evidence="1">
    <location>
        <begin position="376"/>
        <end position="387"/>
    </location>
</feature>
<evidence type="ECO:0000313" key="2">
    <source>
        <dbReference type="EMBL" id="KAK0386348.1"/>
    </source>
</evidence>
<dbReference type="AlphaFoldDB" id="A0AA39GFF1"/>
<sequence length="612" mass="67540">MAQAMAPFAKAPASHFDILDEEGLEAHPLDSRLRYEEVPRSNEGVLAELSVDHFKNQSLSFQHCQPRFRSPAPAPVTTATATASPTSAARGSHRRPIIGSDTFKPLAPVDETGILLDQGETARESQHHSLALLNNDENIHPLASAVASRDITTPIQKQLAATPLEDLTSHHQHIPQRGQADQGEKMALPQNLSFLSTPLKMAGMVEVVEQMLSPPLTVKSDRTASITDAYSPRGSAMSSPRIEDSLAEIDRLEDELEAINLYTQTRTGASARQPAGQEQGGKMTTPSAKRVTIAAQPATMRIKSSEKVRPSLRRSSSLTLRDRRGDLLEDIPEQKVPGSLSRSKSTTLRSSTLSKAAVKSTKAPTVPSFELPGEAVSRRLKEQREARQAQQAEAEKAQAAPPKPRSQKPLTKPNFELPGEAISRRKREQHEAKLRAQEEEERKRREFKARPIRYSIGPSTLPRETITSRARQNKEPVNDPKSTRSEASAVHPPVRTSQTLPRGRNSMVLPSDTGSRATSTSTGSLSGQRSTLSSEDAALQRMRGREIYARDNSFTEARQKAKREKETAAQLARAEAAERSRALSREWAEKKRRKELSLRRAMRESMQPETSI</sequence>
<feature type="compositionally biased region" description="Basic and acidic residues" evidence="1">
    <location>
        <begin position="575"/>
        <end position="603"/>
    </location>
</feature>
<feature type="region of interest" description="Disordered" evidence="1">
    <location>
        <begin position="70"/>
        <end position="103"/>
    </location>
</feature>
<feature type="compositionally biased region" description="Basic and acidic residues" evidence="1">
    <location>
        <begin position="428"/>
        <end position="444"/>
    </location>
</feature>
<protein>
    <recommendedName>
        <fullName evidence="4">Carboxylesterase family protein</fullName>
    </recommendedName>
</protein>
<feature type="compositionally biased region" description="Low complexity" evidence="1">
    <location>
        <begin position="388"/>
        <end position="400"/>
    </location>
</feature>
<dbReference type="Proteomes" id="UP001175261">
    <property type="component" value="Unassembled WGS sequence"/>
</dbReference>
<organism evidence="2 3">
    <name type="scientific">Sarocladium strictum</name>
    <name type="common">Black bundle disease fungus</name>
    <name type="synonym">Acremonium strictum</name>
    <dbReference type="NCBI Taxonomy" id="5046"/>
    <lineage>
        <taxon>Eukaryota</taxon>
        <taxon>Fungi</taxon>
        <taxon>Dikarya</taxon>
        <taxon>Ascomycota</taxon>
        <taxon>Pezizomycotina</taxon>
        <taxon>Sordariomycetes</taxon>
        <taxon>Hypocreomycetidae</taxon>
        <taxon>Hypocreales</taxon>
        <taxon>Sarocladiaceae</taxon>
        <taxon>Sarocladium</taxon>
    </lineage>
</organism>
<reference evidence="2" key="1">
    <citation type="submission" date="2022-10" db="EMBL/GenBank/DDBJ databases">
        <title>Determination and structural analysis of whole genome sequence of Sarocladium strictum F4-1.</title>
        <authorList>
            <person name="Hu L."/>
            <person name="Jiang Y."/>
        </authorList>
    </citation>
    <scope>NUCLEOTIDE SEQUENCE</scope>
    <source>
        <strain evidence="2">F4-1</strain>
    </source>
</reference>
<evidence type="ECO:0008006" key="4">
    <source>
        <dbReference type="Google" id="ProtNLM"/>
    </source>
</evidence>
<evidence type="ECO:0000256" key="1">
    <source>
        <dbReference type="SAM" id="MobiDB-lite"/>
    </source>
</evidence>
<proteinExistence type="predicted"/>
<feature type="compositionally biased region" description="Low complexity" evidence="1">
    <location>
        <begin position="339"/>
        <end position="355"/>
    </location>
</feature>
<keyword evidence="3" id="KW-1185">Reference proteome</keyword>